<dbReference type="AlphaFoldDB" id="A0A834YRQ4"/>
<evidence type="ECO:0000256" key="2">
    <source>
        <dbReference type="ARBA" id="ARBA00012102"/>
    </source>
</evidence>
<keyword evidence="4" id="KW-0547">Nucleotide-binding</keyword>
<keyword evidence="7" id="KW-0173">Coenzyme A biosynthesis</keyword>
<keyword evidence="3" id="KW-0808">Transferase</keyword>
<protein>
    <recommendedName>
        <fullName evidence="2">pantothenate kinase</fullName>
        <ecNumber evidence="2">2.7.1.33</ecNumber>
    </recommendedName>
</protein>
<evidence type="ECO:0000256" key="9">
    <source>
        <dbReference type="SAM" id="Coils"/>
    </source>
</evidence>
<evidence type="ECO:0000256" key="6">
    <source>
        <dbReference type="ARBA" id="ARBA00022840"/>
    </source>
</evidence>
<dbReference type="FunFam" id="3.30.420.40:FF:000442">
    <property type="entry name" value="Pantothenate kinase 1"/>
    <property type="match status" value="1"/>
</dbReference>
<evidence type="ECO:0000256" key="7">
    <source>
        <dbReference type="ARBA" id="ARBA00022993"/>
    </source>
</evidence>
<evidence type="ECO:0000313" key="13">
    <source>
        <dbReference type="Proteomes" id="UP000655225"/>
    </source>
</evidence>
<keyword evidence="9" id="KW-0175">Coiled coil</keyword>
<dbReference type="InterPro" id="IPR043129">
    <property type="entry name" value="ATPase_NBD"/>
</dbReference>
<dbReference type="InterPro" id="IPR045358">
    <property type="entry name" value="Ty3_capsid"/>
</dbReference>
<dbReference type="GO" id="GO:0015937">
    <property type="term" value="P:coenzyme A biosynthetic process"/>
    <property type="evidence" value="ECO:0007669"/>
    <property type="project" value="UniProtKB-KW"/>
</dbReference>
<evidence type="ECO:0000256" key="5">
    <source>
        <dbReference type="ARBA" id="ARBA00022777"/>
    </source>
</evidence>
<dbReference type="PANTHER" id="PTHR12280:SF20">
    <property type="entry name" value="4'-PHOSPHOPANTETHEINE PHOSPHATASE"/>
    <property type="match status" value="1"/>
</dbReference>
<dbReference type="OMA" id="QSHDISY"/>
<dbReference type="OrthoDB" id="498611at2759"/>
<organism evidence="12 13">
    <name type="scientific">Tetracentron sinense</name>
    <name type="common">Spur-leaf</name>
    <dbReference type="NCBI Taxonomy" id="13715"/>
    <lineage>
        <taxon>Eukaryota</taxon>
        <taxon>Viridiplantae</taxon>
        <taxon>Streptophyta</taxon>
        <taxon>Embryophyta</taxon>
        <taxon>Tracheophyta</taxon>
        <taxon>Spermatophyta</taxon>
        <taxon>Magnoliopsida</taxon>
        <taxon>Trochodendrales</taxon>
        <taxon>Trochodendraceae</taxon>
        <taxon>Tetracentron</taxon>
    </lineage>
</organism>
<dbReference type="EMBL" id="JABCRI010000018">
    <property type="protein sequence ID" value="KAF8390426.1"/>
    <property type="molecule type" value="Genomic_DNA"/>
</dbReference>
<feature type="compositionally biased region" description="Basic and acidic residues" evidence="10">
    <location>
        <begin position="20"/>
        <end position="31"/>
    </location>
</feature>
<name>A0A834YRQ4_TETSI</name>
<comment type="caution">
    <text evidence="12">The sequence shown here is derived from an EMBL/GenBank/DDBJ whole genome shotgun (WGS) entry which is preliminary data.</text>
</comment>
<evidence type="ECO:0000256" key="3">
    <source>
        <dbReference type="ARBA" id="ARBA00022679"/>
    </source>
</evidence>
<dbReference type="EC" id="2.7.1.33" evidence="2"/>
<dbReference type="GO" id="GO:0005634">
    <property type="term" value="C:nucleus"/>
    <property type="evidence" value="ECO:0007669"/>
    <property type="project" value="TreeGrafter"/>
</dbReference>
<keyword evidence="6" id="KW-0067">ATP-binding</keyword>
<dbReference type="Proteomes" id="UP000655225">
    <property type="component" value="Unassembled WGS sequence"/>
</dbReference>
<evidence type="ECO:0000256" key="4">
    <source>
        <dbReference type="ARBA" id="ARBA00022741"/>
    </source>
</evidence>
<dbReference type="Gene3D" id="3.30.420.510">
    <property type="match status" value="1"/>
</dbReference>
<sequence>MGGPTTEVQVLENDDIKEDSEEKTNKEEERGMAPPTANPIHRSSSRPQLDLSGAAIQGNFEERNPTILLPNQSDDISHLALDIGGSLIKLVYFSRHEDRSGDDKRKMSLNERLGVSNVNRRSYPILGGRLHFVKFETTKINECLDFIYSKQLHRGGMDSRCWHSRAPANENAVIKATGGGAYKFTDLFKEKLGVGLDKEDEMDCLVAGANFLLKAIRHEAFTHIEGQKEFVQIDHNDLFPYLLVNIGSGVSIIKVDGDGKFQRVSGTNVGGGTYWGLGKLLTKCKSFDELLELSQRGDNRKIDMLVGDIYGGMEYSKIGLSASTIASSFGKAISENKELEDYMPEDISLSLLRMISYNIGQISYLNALRFGLKRIFFGGFFIRGHAYTMDTISFAVQFWSKSDAQAMFLRHEGFLGALGAFMSYEKHGLDDLMAHQLVERFPMDTDTGHKTLDISIQGGLIFTLCKMISWMEKFVQKGTEITAPVPMAPPGTTGLGGFEVPSSKGDTLRSDASALNVGVLHLFPTLEVFPLLAYPKTYVVSYTDVLTMSSLVLIICLLIQVVRHFVLQILLYEPNTIDLSDHSELEYWFTVLSEHLPDLVDKAVASEGRTDDAKRRGDAFARAFSAHLARIAFFIIAPSPSPYWNGDSHASLVKLWIEPGEVMGDQRVTQHEAEIETLKVAANEQQQTMRKILQQLAALNGKYDQMASHYRPESSGEALQWYCWLEKIQGAPYWEDFVTAMHSRFGLEDCFGALAKLKQTTSVKEYQSQFERLANRTDGLTDFFLISCFVCGLKEEIRMDVQMFHPTTLNAAIGLARLQEEQLITKCRLARV</sequence>
<proteinExistence type="predicted"/>
<dbReference type="NCBIfam" id="TIGR00555">
    <property type="entry name" value="panK_eukar"/>
    <property type="match status" value="1"/>
</dbReference>
<dbReference type="FunFam" id="3.30.420.510:FF:000003">
    <property type="entry name" value="Pantothenate kinase 2"/>
    <property type="match status" value="1"/>
</dbReference>
<dbReference type="PANTHER" id="PTHR12280">
    <property type="entry name" value="PANTOTHENATE KINASE"/>
    <property type="match status" value="1"/>
</dbReference>
<dbReference type="FunFam" id="3.30.420.40:FF:000273">
    <property type="entry name" value="Pantothenate kinase 2"/>
    <property type="match status" value="1"/>
</dbReference>
<comment type="catalytic activity">
    <reaction evidence="8">
        <text>(R)-pantothenate + ATP = (R)-4'-phosphopantothenate + ADP + H(+)</text>
        <dbReference type="Rhea" id="RHEA:16373"/>
        <dbReference type="ChEBI" id="CHEBI:10986"/>
        <dbReference type="ChEBI" id="CHEBI:15378"/>
        <dbReference type="ChEBI" id="CHEBI:29032"/>
        <dbReference type="ChEBI" id="CHEBI:30616"/>
        <dbReference type="ChEBI" id="CHEBI:456216"/>
        <dbReference type="EC" id="2.7.1.33"/>
    </reaction>
    <physiologicalReaction direction="left-to-right" evidence="8">
        <dbReference type="Rhea" id="RHEA:16374"/>
    </physiologicalReaction>
</comment>
<evidence type="ECO:0000313" key="12">
    <source>
        <dbReference type="EMBL" id="KAF8390426.1"/>
    </source>
</evidence>
<feature type="region of interest" description="Disordered" evidence="10">
    <location>
        <begin position="1"/>
        <end position="47"/>
    </location>
</feature>
<feature type="coiled-coil region" evidence="9">
    <location>
        <begin position="668"/>
        <end position="702"/>
    </location>
</feature>
<dbReference type="InterPro" id="IPR004567">
    <property type="entry name" value="Type_II_PanK"/>
</dbReference>
<evidence type="ECO:0000259" key="11">
    <source>
        <dbReference type="Pfam" id="PF19259"/>
    </source>
</evidence>
<dbReference type="Pfam" id="PF03630">
    <property type="entry name" value="Fumble"/>
    <property type="match status" value="1"/>
</dbReference>
<evidence type="ECO:0000256" key="8">
    <source>
        <dbReference type="ARBA" id="ARBA00051980"/>
    </source>
</evidence>
<dbReference type="Pfam" id="PF19259">
    <property type="entry name" value="Ty3_capsid"/>
    <property type="match status" value="1"/>
</dbReference>
<comment type="pathway">
    <text evidence="1">Cofactor biosynthesis; coenzyme A biosynthesis; CoA from (R)-pantothenate: step 1/5.</text>
</comment>
<evidence type="ECO:0000256" key="10">
    <source>
        <dbReference type="SAM" id="MobiDB-lite"/>
    </source>
</evidence>
<dbReference type="CDD" id="cd24123">
    <property type="entry name" value="ASKHA_NBD_PanK-II_Pank4"/>
    <property type="match status" value="1"/>
</dbReference>
<feature type="domain" description="Ty3 transposon capsid-like protein" evidence="11">
    <location>
        <begin position="715"/>
        <end position="817"/>
    </location>
</feature>
<keyword evidence="5" id="KW-0418">Kinase</keyword>
<dbReference type="Gene3D" id="3.30.420.40">
    <property type="match status" value="1"/>
</dbReference>
<accession>A0A834YRQ4</accession>
<gene>
    <name evidence="12" type="ORF">HHK36_024952</name>
</gene>
<keyword evidence="13" id="KW-1185">Reference proteome</keyword>
<dbReference type="GO" id="GO:0005524">
    <property type="term" value="F:ATP binding"/>
    <property type="evidence" value="ECO:0007669"/>
    <property type="project" value="UniProtKB-KW"/>
</dbReference>
<dbReference type="GO" id="GO:0004594">
    <property type="term" value="F:pantothenate kinase activity"/>
    <property type="evidence" value="ECO:0007669"/>
    <property type="project" value="UniProtKB-EC"/>
</dbReference>
<dbReference type="GO" id="GO:0005829">
    <property type="term" value="C:cytosol"/>
    <property type="evidence" value="ECO:0007669"/>
    <property type="project" value="TreeGrafter"/>
</dbReference>
<reference evidence="12 13" key="1">
    <citation type="submission" date="2020-04" db="EMBL/GenBank/DDBJ databases">
        <title>Plant Genome Project.</title>
        <authorList>
            <person name="Zhang R.-G."/>
        </authorList>
    </citation>
    <scope>NUCLEOTIDE SEQUENCE [LARGE SCALE GENOMIC DNA]</scope>
    <source>
        <strain evidence="12">YNK0</strain>
        <tissue evidence="12">Leaf</tissue>
    </source>
</reference>
<evidence type="ECO:0000256" key="1">
    <source>
        <dbReference type="ARBA" id="ARBA00005225"/>
    </source>
</evidence>
<dbReference type="SUPFAM" id="SSF53067">
    <property type="entry name" value="Actin-like ATPase domain"/>
    <property type="match status" value="2"/>
</dbReference>